<dbReference type="InterPro" id="IPR048365">
    <property type="entry name" value="TNP-like_RNaseH_N"/>
</dbReference>
<comment type="caution">
    <text evidence="3">The sequence shown here is derived from an EMBL/GenBank/DDBJ whole genome shotgun (WGS) entry which is preliminary data.</text>
</comment>
<feature type="domain" description="Transposable element P transposase-like RNase H C-terminal" evidence="2">
    <location>
        <begin position="207"/>
        <end position="239"/>
    </location>
</feature>
<feature type="domain" description="Transposable element P transposase-like RNase H" evidence="1">
    <location>
        <begin position="5"/>
        <end position="92"/>
    </location>
</feature>
<evidence type="ECO:0000259" key="2">
    <source>
        <dbReference type="Pfam" id="PF21789"/>
    </source>
</evidence>
<gene>
    <name evidence="3" type="ORF">ODALV1_LOCUS26286</name>
</gene>
<evidence type="ECO:0000313" key="3">
    <source>
        <dbReference type="EMBL" id="CAL8136098.1"/>
    </source>
</evidence>
<dbReference type="Pfam" id="PF21789">
    <property type="entry name" value="TNP-like_RNaseH_C"/>
    <property type="match status" value="1"/>
</dbReference>
<reference evidence="3 4" key="1">
    <citation type="submission" date="2024-08" db="EMBL/GenBank/DDBJ databases">
        <authorList>
            <person name="Cucini C."/>
            <person name="Frati F."/>
        </authorList>
    </citation>
    <scope>NUCLEOTIDE SEQUENCE [LARGE SCALE GENOMIC DNA]</scope>
</reference>
<accession>A0ABP1RUR2</accession>
<dbReference type="Pfam" id="PF21787">
    <property type="entry name" value="TNP-like_RNaseH_N"/>
    <property type="match status" value="1"/>
</dbReference>
<evidence type="ECO:0000313" key="4">
    <source>
        <dbReference type="Proteomes" id="UP001642540"/>
    </source>
</evidence>
<keyword evidence="4" id="KW-1185">Reference proteome</keyword>
<name>A0ABP1RUR2_9HEXA</name>
<proteinExistence type="predicted"/>
<evidence type="ECO:0000259" key="1">
    <source>
        <dbReference type="Pfam" id="PF21787"/>
    </source>
</evidence>
<dbReference type="EMBL" id="CAXLJM020000110">
    <property type="protein sequence ID" value="CAL8136098.1"/>
    <property type="molecule type" value="Genomic_DNA"/>
</dbReference>
<organism evidence="3 4">
    <name type="scientific">Orchesella dallaii</name>
    <dbReference type="NCBI Taxonomy" id="48710"/>
    <lineage>
        <taxon>Eukaryota</taxon>
        <taxon>Metazoa</taxon>
        <taxon>Ecdysozoa</taxon>
        <taxon>Arthropoda</taxon>
        <taxon>Hexapoda</taxon>
        <taxon>Collembola</taxon>
        <taxon>Entomobryomorpha</taxon>
        <taxon>Entomobryoidea</taxon>
        <taxon>Orchesellidae</taxon>
        <taxon>Orchesellinae</taxon>
        <taxon>Orchesella</taxon>
    </lineage>
</organism>
<sequence>MDQKCEYGFSDVSFKAIEQQFLKRGRRDRQGILIFDELQLRETMDFNRRQMKFTGFVDYGDCSSEAMLEAEKGKRANHAVVLMYRPFNYSWFLGNTLRYSYSEKRFKTDQDRLGGLRKCPKLSSSHIWPNSFEKMIVSLATQMLVKFSDILAMEMNCLNAKKGRKLESPSFATKETVGALRVTVKSTLEIIVFLVNDLGFVYVLTAKLNQDYLEKFFGLIRASGGREDHPTITNSIQLYRLLTIYTLAKRALRLSRF</sequence>
<protein>
    <submittedName>
        <fullName evidence="3">Uncharacterized protein</fullName>
    </submittedName>
</protein>
<dbReference type="Proteomes" id="UP001642540">
    <property type="component" value="Unassembled WGS sequence"/>
</dbReference>
<dbReference type="InterPro" id="IPR048367">
    <property type="entry name" value="TNP-like_RNaseH_C"/>
</dbReference>